<dbReference type="Proteomes" id="UP000694389">
    <property type="component" value="Unassembled WGS sequence"/>
</dbReference>
<protein>
    <submittedName>
        <fullName evidence="4">GRAM domain containing 4</fullName>
    </submittedName>
</protein>
<proteinExistence type="predicted"/>
<keyword evidence="2" id="KW-0472">Membrane</keyword>
<keyword evidence="1" id="KW-0175">Coiled coil</keyword>
<dbReference type="CDD" id="cd13221">
    <property type="entry name" value="PH-GRAM_GRAMDC4"/>
    <property type="match status" value="1"/>
</dbReference>
<feature type="transmembrane region" description="Helical" evidence="2">
    <location>
        <begin position="225"/>
        <end position="246"/>
    </location>
</feature>
<evidence type="ECO:0000256" key="2">
    <source>
        <dbReference type="SAM" id="Phobius"/>
    </source>
</evidence>
<dbReference type="Ensembl" id="ENSDLAT00005024605.2">
    <property type="protein sequence ID" value="ENSDLAP00005022981.2"/>
    <property type="gene ID" value="ENSDLAG00005010474.2"/>
</dbReference>
<dbReference type="GO" id="GO:0034164">
    <property type="term" value="P:negative regulation of toll-like receptor 9 signaling pathway"/>
    <property type="evidence" value="ECO:0007669"/>
    <property type="project" value="TreeGrafter"/>
</dbReference>
<keyword evidence="2" id="KW-1133">Transmembrane helix</keyword>
<dbReference type="AlphaFoldDB" id="A0A8C4EQZ3"/>
<name>A0A8C4EQZ3_DICLA</name>
<dbReference type="InterPro" id="IPR004182">
    <property type="entry name" value="GRAM"/>
</dbReference>
<feature type="coiled-coil region" evidence="1">
    <location>
        <begin position="91"/>
        <end position="141"/>
    </location>
</feature>
<evidence type="ECO:0000313" key="4">
    <source>
        <dbReference type="Ensembl" id="ENSDLAP00005022981.2"/>
    </source>
</evidence>
<reference evidence="4" key="2">
    <citation type="submission" date="2025-09" db="UniProtKB">
        <authorList>
            <consortium name="Ensembl"/>
        </authorList>
    </citation>
    <scope>IDENTIFICATION</scope>
</reference>
<dbReference type="SMART" id="SM00568">
    <property type="entry name" value="GRAM"/>
    <property type="match status" value="1"/>
</dbReference>
<organism evidence="4 5">
    <name type="scientific">Dicentrarchus labrax</name>
    <name type="common">European seabass</name>
    <name type="synonym">Morone labrax</name>
    <dbReference type="NCBI Taxonomy" id="13489"/>
    <lineage>
        <taxon>Eukaryota</taxon>
        <taxon>Metazoa</taxon>
        <taxon>Chordata</taxon>
        <taxon>Craniata</taxon>
        <taxon>Vertebrata</taxon>
        <taxon>Euteleostomi</taxon>
        <taxon>Actinopterygii</taxon>
        <taxon>Neopterygii</taxon>
        <taxon>Teleostei</taxon>
        <taxon>Neoteleostei</taxon>
        <taxon>Acanthomorphata</taxon>
        <taxon>Eupercaria</taxon>
        <taxon>Moronidae</taxon>
        <taxon>Dicentrarchus</taxon>
    </lineage>
</organism>
<dbReference type="PANTHER" id="PTHR37402">
    <property type="entry name" value="GRAM DOMAIN-CONTAINING PROTEIN 4"/>
    <property type="match status" value="1"/>
</dbReference>
<reference evidence="4" key="1">
    <citation type="submission" date="2025-08" db="UniProtKB">
        <authorList>
            <consortium name="Ensembl"/>
        </authorList>
    </citation>
    <scope>IDENTIFICATION</scope>
</reference>
<keyword evidence="5" id="KW-1185">Reference proteome</keyword>
<dbReference type="InterPro" id="IPR011993">
    <property type="entry name" value="PH-like_dom_sf"/>
</dbReference>
<dbReference type="InterPro" id="IPR037845">
    <property type="entry name" value="GRAMDC4_PH-GRAM"/>
</dbReference>
<accession>A0A8C4EQZ3</accession>
<dbReference type="PANTHER" id="PTHR37402:SF1">
    <property type="entry name" value="GRAM DOMAIN-CONTAINING PROTEIN 4"/>
    <property type="match status" value="1"/>
</dbReference>
<evidence type="ECO:0000256" key="1">
    <source>
        <dbReference type="SAM" id="Coils"/>
    </source>
</evidence>
<evidence type="ECO:0000259" key="3">
    <source>
        <dbReference type="SMART" id="SM00568"/>
    </source>
</evidence>
<evidence type="ECO:0000313" key="5">
    <source>
        <dbReference type="Proteomes" id="UP000694389"/>
    </source>
</evidence>
<feature type="domain" description="GRAM" evidence="3">
    <location>
        <begin position="436"/>
        <end position="516"/>
    </location>
</feature>
<dbReference type="Pfam" id="PF02893">
    <property type="entry name" value="GRAM"/>
    <property type="match status" value="1"/>
</dbReference>
<dbReference type="Gene3D" id="2.30.29.30">
    <property type="entry name" value="Pleckstrin-homology domain (PH domain)/Phosphotyrosine-binding domain (PTB)"/>
    <property type="match status" value="1"/>
</dbReference>
<dbReference type="InterPro" id="IPR037847">
    <property type="entry name" value="GRAMDC4"/>
</dbReference>
<dbReference type="GO" id="GO:0006915">
    <property type="term" value="P:apoptotic process"/>
    <property type="evidence" value="ECO:0007669"/>
    <property type="project" value="InterPro"/>
</dbReference>
<keyword evidence="2" id="KW-0812">Transmembrane</keyword>
<dbReference type="GeneTree" id="ENSGT00390000010968"/>
<feature type="transmembrane region" description="Helical" evidence="2">
    <location>
        <begin position="252"/>
        <end position="271"/>
    </location>
</feature>
<gene>
    <name evidence="4" type="primary">LOC127353391</name>
</gene>
<sequence length="572" mass="65646">PCVGPEKTGSTAPTMRKHLDRIRFRGQRRDEFLDLAESPNTSDTECTEEIVIKPRTSVKETEELREAGPGSFSAALQEDQRTDLNEVKGHLEIALLEKHFLQEELRKLKEESNVESLKQELERERSRCNELEQKINDVLRSRCVNECVGSDSFVFLSSDKQKDKLSDSFLKWLYNRFGVYIEDFRFQPEEQTVETEEPLSAKRLTENMRRLKRGFRPVTNFKRNLSALSSWYSVYTSAIAFIVYMYAAWHGWAVPMFLFLAILRLSLNYLIARGWRIQWSIVPEVSEPVEPPKEDLTVSEKFQLVLDVAQKAQVRCGGHSDLFMWVQPELTQKLYVGLWLAFISSCLLPYKLLGFIIGVYAGIKFFIIDFIFKSCPKLRQRYDTPYIIWTNLPTDLQLKERSNTTLSRRVSSFGAAAPLGVSRDEDGGRYYSTKRGTFHEVFNLPECEHPLTVCENGWRCCLINRDRKTPTDYIRNGVLYVTENHLCFESSSSRSGSSKRNKVIKLTDITDIQKYKVLSVLPGSGMGISIATPSTQKPMVFGAMIHRDEAFDAINTQYMKINGIATATNPET</sequence>